<evidence type="ECO:0000313" key="4">
    <source>
        <dbReference type="Proteomes" id="UP001314170"/>
    </source>
</evidence>
<gene>
    <name evidence="3" type="ORF">DCAF_LOCUS979</name>
</gene>
<evidence type="ECO:0000313" key="3">
    <source>
        <dbReference type="EMBL" id="CAK7323353.1"/>
    </source>
</evidence>
<name>A0AAV1QP35_9ROSI</name>
<feature type="signal peptide" evidence="2">
    <location>
        <begin position="1"/>
        <end position="32"/>
    </location>
</feature>
<dbReference type="Proteomes" id="UP001314170">
    <property type="component" value="Unassembled WGS sequence"/>
</dbReference>
<feature type="region of interest" description="Disordered" evidence="1">
    <location>
        <begin position="51"/>
        <end position="75"/>
    </location>
</feature>
<organism evidence="3 4">
    <name type="scientific">Dovyalis caffra</name>
    <dbReference type="NCBI Taxonomy" id="77055"/>
    <lineage>
        <taxon>Eukaryota</taxon>
        <taxon>Viridiplantae</taxon>
        <taxon>Streptophyta</taxon>
        <taxon>Embryophyta</taxon>
        <taxon>Tracheophyta</taxon>
        <taxon>Spermatophyta</taxon>
        <taxon>Magnoliopsida</taxon>
        <taxon>eudicotyledons</taxon>
        <taxon>Gunneridae</taxon>
        <taxon>Pentapetalae</taxon>
        <taxon>rosids</taxon>
        <taxon>fabids</taxon>
        <taxon>Malpighiales</taxon>
        <taxon>Salicaceae</taxon>
        <taxon>Flacourtieae</taxon>
        <taxon>Dovyalis</taxon>
    </lineage>
</organism>
<evidence type="ECO:0000256" key="2">
    <source>
        <dbReference type="SAM" id="SignalP"/>
    </source>
</evidence>
<keyword evidence="2" id="KW-0732">Signal</keyword>
<accession>A0AAV1QP35</accession>
<reference evidence="3 4" key="1">
    <citation type="submission" date="2024-01" db="EMBL/GenBank/DDBJ databases">
        <authorList>
            <person name="Waweru B."/>
        </authorList>
    </citation>
    <scope>NUCLEOTIDE SEQUENCE [LARGE SCALE GENOMIC DNA]</scope>
</reference>
<keyword evidence="4" id="KW-1185">Reference proteome</keyword>
<dbReference type="EMBL" id="CAWUPB010000079">
    <property type="protein sequence ID" value="CAK7323353.1"/>
    <property type="molecule type" value="Genomic_DNA"/>
</dbReference>
<feature type="chain" id="PRO_5043954079" evidence="2">
    <location>
        <begin position="33"/>
        <end position="175"/>
    </location>
</feature>
<feature type="compositionally biased region" description="Basic residues" evidence="1">
    <location>
        <begin position="54"/>
        <end position="66"/>
    </location>
</feature>
<comment type="caution">
    <text evidence="3">The sequence shown here is derived from an EMBL/GenBank/DDBJ whole genome shotgun (WGS) entry which is preliminary data.</text>
</comment>
<proteinExistence type="predicted"/>
<protein>
    <submittedName>
        <fullName evidence="3">Uncharacterized protein</fullName>
    </submittedName>
</protein>
<sequence>MDQMKVVSASKVSKRFLLLVAIIGLMVTSAVAKGGRGFGGVVILGSGGADAGRHHGAAAGRHHGRRNNTSVKTSASVTWDNRHVDVLDPCLLGELKREHPHRHRRKKADEEEIVHVGVQTKTSEHPHWSNHTPNDGGIVVNIVSRTCPRASFWQFRWIADVFHRCKEPPSRAEVD</sequence>
<dbReference type="AlphaFoldDB" id="A0AAV1QP35"/>
<evidence type="ECO:0000256" key="1">
    <source>
        <dbReference type="SAM" id="MobiDB-lite"/>
    </source>
</evidence>